<dbReference type="Pfam" id="PF04965">
    <property type="entry name" value="GPW_gp25"/>
    <property type="match status" value="1"/>
</dbReference>
<dbReference type="RefSeq" id="WP_252168718.1">
    <property type="nucleotide sequence ID" value="NZ_CP084931.1"/>
</dbReference>
<evidence type="ECO:0000313" key="2">
    <source>
        <dbReference type="EMBL" id="USI74903.1"/>
    </source>
</evidence>
<evidence type="ECO:0000259" key="1">
    <source>
        <dbReference type="Pfam" id="PF04965"/>
    </source>
</evidence>
<evidence type="ECO:0000313" key="3">
    <source>
        <dbReference type="Proteomes" id="UP001056937"/>
    </source>
</evidence>
<dbReference type="SUPFAM" id="SSF160719">
    <property type="entry name" value="gpW/gp25-like"/>
    <property type="match status" value="1"/>
</dbReference>
<dbReference type="PANTHER" id="PTHR38595">
    <property type="entry name" value="CYTOPLASMIC PROTEIN-RELATED"/>
    <property type="match status" value="1"/>
</dbReference>
<keyword evidence="3" id="KW-1185">Reference proteome</keyword>
<dbReference type="Proteomes" id="UP001056937">
    <property type="component" value="Chromosome 2"/>
</dbReference>
<dbReference type="InterPro" id="IPR053176">
    <property type="entry name" value="T6SS_TssE1-like"/>
</dbReference>
<organism evidence="2 3">
    <name type="scientific">Sphingomonas morindae</name>
    <dbReference type="NCBI Taxonomy" id="1541170"/>
    <lineage>
        <taxon>Bacteria</taxon>
        <taxon>Pseudomonadati</taxon>
        <taxon>Pseudomonadota</taxon>
        <taxon>Alphaproteobacteria</taxon>
        <taxon>Sphingomonadales</taxon>
        <taxon>Sphingomonadaceae</taxon>
        <taxon>Sphingomonas</taxon>
    </lineage>
</organism>
<feature type="domain" description="IraD/Gp25-like" evidence="1">
    <location>
        <begin position="50"/>
        <end position="148"/>
    </location>
</feature>
<proteinExistence type="predicted"/>
<dbReference type="InterPro" id="IPR017737">
    <property type="entry name" value="TssE1-like"/>
</dbReference>
<accession>A0ABY4XDA5</accession>
<dbReference type="PANTHER" id="PTHR38595:SF1">
    <property type="entry name" value="TYPE VI SECRETION SYSTEM COMPONENT TSSE1"/>
    <property type="match status" value="1"/>
</dbReference>
<dbReference type="NCBIfam" id="TIGR03357">
    <property type="entry name" value="VI_zyme"/>
    <property type="match status" value="1"/>
</dbReference>
<dbReference type="EMBL" id="CP084931">
    <property type="protein sequence ID" value="USI74903.1"/>
    <property type="molecule type" value="Genomic_DNA"/>
</dbReference>
<sequence>MSRINPSLFDKLVADLELDGLRDDDAEITGLDRAPRFYTVPRLERFSEAALRATVLRELNWLFNTTSLASAQDLDQAPEVARSVLNYGLADLTGKLLTRQSVQARARDMREAILRFEPRVERRSLDVDVDGGHARANSIAFTIRGDLTTAVRALPVEFRTDVEIDTGAATIWGA</sequence>
<dbReference type="InterPro" id="IPR007048">
    <property type="entry name" value="IraD/Gp25-like"/>
</dbReference>
<protein>
    <submittedName>
        <fullName evidence="2">Type VI secretion system baseplate subunit TssE</fullName>
    </submittedName>
</protein>
<dbReference type="Gene3D" id="3.10.450.40">
    <property type="match status" value="1"/>
</dbReference>
<reference evidence="2" key="1">
    <citation type="journal article" date="2022" name="Toxins">
        <title>Genomic Analysis of Sphingopyxis sp. USTB-05 for Biodegrading Cyanobacterial Hepatotoxins.</title>
        <authorList>
            <person name="Liu C."/>
            <person name="Xu Q."/>
            <person name="Zhao Z."/>
            <person name="Zhang H."/>
            <person name="Liu X."/>
            <person name="Yin C."/>
            <person name="Liu Y."/>
            <person name="Yan H."/>
        </authorList>
    </citation>
    <scope>NUCLEOTIDE SEQUENCE</scope>
    <source>
        <strain evidence="2">NBD5</strain>
    </source>
</reference>
<name>A0ABY4XDA5_9SPHN</name>
<gene>
    <name evidence="2" type="primary">tssE</name>
    <name evidence="2" type="ORF">LHA26_17170</name>
</gene>